<protein>
    <submittedName>
        <fullName evidence="1">Uncharacterized protein</fullName>
    </submittedName>
</protein>
<organism evidence="1 2">
    <name type="scientific">Asanoa ishikariensis</name>
    <dbReference type="NCBI Taxonomy" id="137265"/>
    <lineage>
        <taxon>Bacteria</taxon>
        <taxon>Bacillati</taxon>
        <taxon>Actinomycetota</taxon>
        <taxon>Actinomycetes</taxon>
        <taxon>Micromonosporales</taxon>
        <taxon>Micromonosporaceae</taxon>
        <taxon>Asanoa</taxon>
    </lineage>
</organism>
<reference evidence="2" key="1">
    <citation type="submission" date="2016-10" db="EMBL/GenBank/DDBJ databases">
        <authorList>
            <person name="Varghese N."/>
            <person name="Submissions S."/>
        </authorList>
    </citation>
    <scope>NUCLEOTIDE SEQUENCE [LARGE SCALE GENOMIC DNA]</scope>
    <source>
        <strain evidence="2">DSM 44718</strain>
    </source>
</reference>
<keyword evidence="2" id="KW-1185">Reference proteome</keyword>
<name>A0A1H3TS77_9ACTN</name>
<evidence type="ECO:0000313" key="1">
    <source>
        <dbReference type="EMBL" id="SDZ52535.1"/>
    </source>
</evidence>
<proteinExistence type="predicted"/>
<dbReference type="EMBL" id="FNQB01000003">
    <property type="protein sequence ID" value="SDZ52535.1"/>
    <property type="molecule type" value="Genomic_DNA"/>
</dbReference>
<dbReference type="Proteomes" id="UP000199632">
    <property type="component" value="Unassembled WGS sequence"/>
</dbReference>
<gene>
    <name evidence="1" type="ORF">SAMN05421684_6217</name>
</gene>
<sequence>MPFLVFDPVAAVPQRHDADFATADSRYVRAQSQNTMAQHRKKPARSLVFVHRIQKWPLGIVDVISQQRPPLRLDEFLVADDVG</sequence>
<accession>A0A1H3TS77</accession>
<evidence type="ECO:0000313" key="2">
    <source>
        <dbReference type="Proteomes" id="UP000199632"/>
    </source>
</evidence>
<dbReference type="AlphaFoldDB" id="A0A1H3TS77"/>